<evidence type="ECO:0000256" key="3">
    <source>
        <dbReference type="ARBA" id="ARBA00022692"/>
    </source>
</evidence>
<evidence type="ECO:0000313" key="8">
    <source>
        <dbReference type="Proteomes" id="UP000298050"/>
    </source>
</evidence>
<feature type="transmembrane region" description="Helical" evidence="6">
    <location>
        <begin position="178"/>
        <end position="201"/>
    </location>
</feature>
<dbReference type="CDD" id="cd13128">
    <property type="entry name" value="MATE_Wzx_like"/>
    <property type="match status" value="1"/>
</dbReference>
<dbReference type="Pfam" id="PF13440">
    <property type="entry name" value="Polysacc_synt_3"/>
    <property type="match status" value="1"/>
</dbReference>
<accession>A0A4Z0M0V1</accession>
<evidence type="ECO:0000256" key="6">
    <source>
        <dbReference type="SAM" id="Phobius"/>
    </source>
</evidence>
<dbReference type="Proteomes" id="UP000298050">
    <property type="component" value="Unassembled WGS sequence"/>
</dbReference>
<dbReference type="InterPro" id="IPR050833">
    <property type="entry name" value="Poly_Biosynth_Transport"/>
</dbReference>
<feature type="transmembrane region" description="Helical" evidence="6">
    <location>
        <begin position="245"/>
        <end position="262"/>
    </location>
</feature>
<dbReference type="GO" id="GO:0005886">
    <property type="term" value="C:plasma membrane"/>
    <property type="evidence" value="ECO:0007669"/>
    <property type="project" value="UniProtKB-SubCell"/>
</dbReference>
<dbReference type="EMBL" id="SRLE01000008">
    <property type="protein sequence ID" value="TGD73110.1"/>
    <property type="molecule type" value="Genomic_DNA"/>
</dbReference>
<evidence type="ECO:0000313" key="7">
    <source>
        <dbReference type="EMBL" id="TGD73110.1"/>
    </source>
</evidence>
<keyword evidence="5 6" id="KW-0472">Membrane</keyword>
<feature type="transmembrane region" description="Helical" evidence="6">
    <location>
        <begin position="420"/>
        <end position="438"/>
    </location>
</feature>
<evidence type="ECO:0000256" key="5">
    <source>
        <dbReference type="ARBA" id="ARBA00023136"/>
    </source>
</evidence>
<keyword evidence="3 6" id="KW-0812">Transmembrane</keyword>
<feature type="transmembrane region" description="Helical" evidence="6">
    <location>
        <begin position="146"/>
        <end position="166"/>
    </location>
</feature>
<organism evidence="7 8">
    <name type="scientific">Mangrovimicrobium sediminis</name>
    <dbReference type="NCBI Taxonomy" id="2562682"/>
    <lineage>
        <taxon>Bacteria</taxon>
        <taxon>Pseudomonadati</taxon>
        <taxon>Pseudomonadota</taxon>
        <taxon>Gammaproteobacteria</taxon>
        <taxon>Cellvibrionales</taxon>
        <taxon>Halieaceae</taxon>
        <taxon>Mangrovimicrobium</taxon>
    </lineage>
</organism>
<sequence>MNPPPAEPRWLQRLPPVLRRLWPASDTERRASWTLAGSFLIRVSNLGLRFGVAVLLARLLGPEEYGGYSFALAVIMVLAIPVQLGLPRLVERETARAQAQANWGLIRLLWGWAFRVILGFSVLLSLACLLLLYLAPQLLPPGAAALVAPGLLLVPLFALGAVRAAALRGLRRVISGQLPDAVVLPLVLLAALLVLTAFGSLNARDAMLAHVAAAAVAFVLGALLLHRARPGELRQATTADTRPAGWLGAAFTLALVAGLQLVNNQADILMLGYLRSSAEVGVYRVAASAAVLTLLGLQVVNTVISPWITRLYTQDRRAELCSLVTRASRIIFAISLPVALVFMVWAEPLLEFCFGEPYRSGATALRLLTLAQVVNFLAGPVGNLLTMSGHERVTLLGVIVATVVNVLLNLLFIPRYGVEGAALASALSIVTWNTLLWWQTRRVLGIDASPAGWHTR</sequence>
<dbReference type="OrthoDB" id="103403at2"/>
<feature type="transmembrane region" description="Helical" evidence="6">
    <location>
        <begin position="329"/>
        <end position="346"/>
    </location>
</feature>
<keyword evidence="2" id="KW-1003">Cell membrane</keyword>
<gene>
    <name evidence="7" type="ORF">E4634_12580</name>
</gene>
<evidence type="ECO:0000256" key="4">
    <source>
        <dbReference type="ARBA" id="ARBA00022989"/>
    </source>
</evidence>
<dbReference type="PANTHER" id="PTHR30250:SF11">
    <property type="entry name" value="O-ANTIGEN TRANSPORTER-RELATED"/>
    <property type="match status" value="1"/>
</dbReference>
<protein>
    <submittedName>
        <fullName evidence="7">Flippase</fullName>
    </submittedName>
</protein>
<dbReference type="PANTHER" id="PTHR30250">
    <property type="entry name" value="PST FAMILY PREDICTED COLANIC ACID TRANSPORTER"/>
    <property type="match status" value="1"/>
</dbReference>
<evidence type="ECO:0000256" key="1">
    <source>
        <dbReference type="ARBA" id="ARBA00004651"/>
    </source>
</evidence>
<comment type="subcellular location">
    <subcellularLocation>
        <location evidence="1">Cell membrane</location>
        <topology evidence="1">Multi-pass membrane protein</topology>
    </subcellularLocation>
</comment>
<name>A0A4Z0M0V1_9GAMM</name>
<keyword evidence="4 6" id="KW-1133">Transmembrane helix</keyword>
<feature type="transmembrane region" description="Helical" evidence="6">
    <location>
        <begin position="366"/>
        <end position="386"/>
    </location>
</feature>
<feature type="transmembrane region" description="Helical" evidence="6">
    <location>
        <begin position="67"/>
        <end position="87"/>
    </location>
</feature>
<dbReference type="AlphaFoldDB" id="A0A4Z0M0V1"/>
<comment type="caution">
    <text evidence="7">The sequence shown here is derived from an EMBL/GenBank/DDBJ whole genome shotgun (WGS) entry which is preliminary data.</text>
</comment>
<feature type="transmembrane region" description="Helical" evidence="6">
    <location>
        <begin position="207"/>
        <end position="225"/>
    </location>
</feature>
<feature type="transmembrane region" description="Helical" evidence="6">
    <location>
        <begin position="108"/>
        <end position="134"/>
    </location>
</feature>
<keyword evidence="8" id="KW-1185">Reference proteome</keyword>
<feature type="transmembrane region" description="Helical" evidence="6">
    <location>
        <begin position="393"/>
        <end position="414"/>
    </location>
</feature>
<reference evidence="7 8" key="1">
    <citation type="submission" date="2019-04" db="EMBL/GenBank/DDBJ databases">
        <title>Taxonomy of novel Haliea sp. from mangrove soil of West Coast of India.</title>
        <authorList>
            <person name="Verma A."/>
            <person name="Kumar P."/>
            <person name="Krishnamurthi S."/>
        </authorList>
    </citation>
    <scope>NUCLEOTIDE SEQUENCE [LARGE SCALE GENOMIC DNA]</scope>
    <source>
        <strain evidence="7 8">SAOS-164</strain>
    </source>
</reference>
<evidence type="ECO:0000256" key="2">
    <source>
        <dbReference type="ARBA" id="ARBA00022475"/>
    </source>
</evidence>
<dbReference type="RefSeq" id="WP_135444395.1">
    <property type="nucleotide sequence ID" value="NZ_SRLE01000008.1"/>
</dbReference>
<proteinExistence type="predicted"/>
<feature type="transmembrane region" description="Helical" evidence="6">
    <location>
        <begin position="282"/>
        <end position="308"/>
    </location>
</feature>